<accession>A0ABP9WIC7</accession>
<keyword evidence="3 5" id="KW-0698">rRNA processing</keyword>
<dbReference type="Proteomes" id="UP001426770">
    <property type="component" value="Unassembled WGS sequence"/>
</dbReference>
<dbReference type="NCBIfam" id="TIGR02273">
    <property type="entry name" value="16S_RimM"/>
    <property type="match status" value="1"/>
</dbReference>
<sequence length="177" mass="19162">MRLTVARIGRAHGLKGEVSVELRTDIPADRLVPGEVFDTEPASAGPLTVDKVRVQAGRWYVHFAEIRSREEADAARGVELTIDGAESDEDDAWYVHQLVGLAVVRPDGEEVGEVVDLMTMPAHDLLVVRQPGGHRAMIPFVEDFVPEVDVEAGRVVVTPPYGLLAGEEPESTGETSA</sequence>
<evidence type="ECO:0000256" key="1">
    <source>
        <dbReference type="ARBA" id="ARBA00022490"/>
    </source>
</evidence>
<dbReference type="InterPro" id="IPR009000">
    <property type="entry name" value="Transl_B-barrel_sf"/>
</dbReference>
<keyword evidence="4 5" id="KW-0143">Chaperone</keyword>
<dbReference type="InterPro" id="IPR056792">
    <property type="entry name" value="PRC_RimM"/>
</dbReference>
<dbReference type="InterPro" id="IPR002676">
    <property type="entry name" value="RimM_N"/>
</dbReference>
<evidence type="ECO:0000313" key="9">
    <source>
        <dbReference type="Proteomes" id="UP001426770"/>
    </source>
</evidence>
<comment type="subunit">
    <text evidence="5">Binds ribosomal protein uS19.</text>
</comment>
<comment type="subcellular location">
    <subcellularLocation>
        <location evidence="5">Cytoplasm</location>
    </subcellularLocation>
</comment>
<evidence type="ECO:0000259" key="7">
    <source>
        <dbReference type="Pfam" id="PF24986"/>
    </source>
</evidence>
<dbReference type="InterPro" id="IPR011033">
    <property type="entry name" value="PRC_barrel-like_sf"/>
</dbReference>
<dbReference type="SUPFAM" id="SSF50346">
    <property type="entry name" value="PRC-barrel domain"/>
    <property type="match status" value="1"/>
</dbReference>
<dbReference type="PANTHER" id="PTHR33692:SF1">
    <property type="entry name" value="RIBOSOME MATURATION FACTOR RIMM"/>
    <property type="match status" value="1"/>
</dbReference>
<feature type="domain" description="RimM N-terminal" evidence="6">
    <location>
        <begin position="5"/>
        <end position="83"/>
    </location>
</feature>
<dbReference type="HAMAP" id="MF_00014">
    <property type="entry name" value="Ribosome_mat_RimM"/>
    <property type="match status" value="1"/>
</dbReference>
<evidence type="ECO:0000259" key="6">
    <source>
        <dbReference type="Pfam" id="PF01782"/>
    </source>
</evidence>
<organism evidence="8 9">
    <name type="scientific">Demequina sediminis</name>
    <dbReference type="NCBI Taxonomy" id="1930058"/>
    <lineage>
        <taxon>Bacteria</taxon>
        <taxon>Bacillati</taxon>
        <taxon>Actinomycetota</taxon>
        <taxon>Actinomycetes</taxon>
        <taxon>Micrococcales</taxon>
        <taxon>Demequinaceae</taxon>
        <taxon>Demequina</taxon>
    </lineage>
</organism>
<proteinExistence type="inferred from homology"/>
<evidence type="ECO:0000256" key="2">
    <source>
        <dbReference type="ARBA" id="ARBA00022517"/>
    </source>
</evidence>
<comment type="caution">
    <text evidence="8">The sequence shown here is derived from an EMBL/GenBank/DDBJ whole genome shotgun (WGS) entry which is preliminary data.</text>
</comment>
<evidence type="ECO:0000256" key="4">
    <source>
        <dbReference type="ARBA" id="ARBA00023186"/>
    </source>
</evidence>
<dbReference type="EMBL" id="BAABRR010000005">
    <property type="protein sequence ID" value="GAA5518831.1"/>
    <property type="molecule type" value="Genomic_DNA"/>
</dbReference>
<evidence type="ECO:0000256" key="5">
    <source>
        <dbReference type="HAMAP-Rule" id="MF_00014"/>
    </source>
</evidence>
<gene>
    <name evidence="5 8" type="primary">rimM</name>
    <name evidence="8" type="ORF">Lsed01_01265</name>
</gene>
<dbReference type="InterPro" id="IPR011961">
    <property type="entry name" value="RimM"/>
</dbReference>
<comment type="function">
    <text evidence="5">An accessory protein needed during the final step in the assembly of 30S ribosomal subunit, possibly for assembly of the head region. Essential for efficient processing of 16S rRNA. May be needed both before and after RbfA during the maturation of 16S rRNA. It has affinity for free ribosomal 30S subunits but not for 70S ribosomes.</text>
</comment>
<dbReference type="Pfam" id="PF24986">
    <property type="entry name" value="PRC_RimM"/>
    <property type="match status" value="1"/>
</dbReference>
<feature type="domain" description="Ribosome maturation factor RimM PRC barrel" evidence="7">
    <location>
        <begin position="95"/>
        <end position="163"/>
    </location>
</feature>
<name>A0ABP9WIC7_9MICO</name>
<comment type="domain">
    <text evidence="5">The PRC barrel domain binds ribosomal protein uS19.</text>
</comment>
<reference evidence="8 9" key="1">
    <citation type="submission" date="2024-02" db="EMBL/GenBank/DDBJ databases">
        <title>Lysinimicrobium sediminis NBRC 112286.</title>
        <authorList>
            <person name="Ichikawa N."/>
            <person name="Katano-Makiyama Y."/>
            <person name="Hidaka K."/>
        </authorList>
    </citation>
    <scope>NUCLEOTIDE SEQUENCE [LARGE SCALE GENOMIC DNA]</scope>
    <source>
        <strain evidence="8 9">NBRC 112286</strain>
    </source>
</reference>
<dbReference type="RefSeq" id="WP_345379140.1">
    <property type="nucleotide sequence ID" value="NZ_BAABRR010000005.1"/>
</dbReference>
<keyword evidence="9" id="KW-1185">Reference proteome</keyword>
<evidence type="ECO:0000313" key="8">
    <source>
        <dbReference type="EMBL" id="GAA5518831.1"/>
    </source>
</evidence>
<dbReference type="SUPFAM" id="SSF50447">
    <property type="entry name" value="Translation proteins"/>
    <property type="match status" value="1"/>
</dbReference>
<dbReference type="Gene3D" id="2.40.30.60">
    <property type="entry name" value="RimM"/>
    <property type="match status" value="1"/>
</dbReference>
<dbReference type="Gene3D" id="2.30.30.240">
    <property type="entry name" value="PRC-barrel domain"/>
    <property type="match status" value="1"/>
</dbReference>
<evidence type="ECO:0000256" key="3">
    <source>
        <dbReference type="ARBA" id="ARBA00022552"/>
    </source>
</evidence>
<dbReference type="PANTHER" id="PTHR33692">
    <property type="entry name" value="RIBOSOME MATURATION FACTOR RIMM"/>
    <property type="match status" value="1"/>
</dbReference>
<protein>
    <recommendedName>
        <fullName evidence="5">Ribosome maturation factor RimM</fullName>
    </recommendedName>
</protein>
<keyword evidence="2 5" id="KW-0690">Ribosome biogenesis</keyword>
<keyword evidence="1 5" id="KW-0963">Cytoplasm</keyword>
<dbReference type="Pfam" id="PF01782">
    <property type="entry name" value="RimM"/>
    <property type="match status" value="1"/>
</dbReference>
<comment type="similarity">
    <text evidence="5">Belongs to the RimM family.</text>
</comment>
<dbReference type="InterPro" id="IPR036976">
    <property type="entry name" value="RimM_N_sf"/>
</dbReference>